<dbReference type="PROSITE" id="PS51925">
    <property type="entry name" value="SWIB_MDM2"/>
    <property type="match status" value="1"/>
</dbReference>
<organism evidence="4">
    <name type="scientific">viral metagenome</name>
    <dbReference type="NCBI Taxonomy" id="1070528"/>
    <lineage>
        <taxon>unclassified sequences</taxon>
        <taxon>metagenomes</taxon>
        <taxon>organismal metagenomes</taxon>
    </lineage>
</organism>
<dbReference type="EMBL" id="MN739479">
    <property type="protein sequence ID" value="QHT07075.1"/>
    <property type="molecule type" value="Genomic_DNA"/>
</dbReference>
<feature type="domain" description="DM2" evidence="3">
    <location>
        <begin position="105"/>
        <end position="188"/>
    </location>
</feature>
<dbReference type="CDD" id="cd10567">
    <property type="entry name" value="SWIB-MDM2_like"/>
    <property type="match status" value="1"/>
</dbReference>
<evidence type="ECO:0000313" key="4">
    <source>
        <dbReference type="EMBL" id="QHT07075.1"/>
    </source>
</evidence>
<protein>
    <recommendedName>
        <fullName evidence="3">DM2 domain-containing protein</fullName>
    </recommendedName>
</protein>
<evidence type="ECO:0000259" key="3">
    <source>
        <dbReference type="PROSITE" id="PS51925"/>
    </source>
</evidence>
<dbReference type="InterPro" id="IPR003121">
    <property type="entry name" value="SWIB_MDM2_domain"/>
</dbReference>
<feature type="coiled-coil region" evidence="1">
    <location>
        <begin position="54"/>
        <end position="102"/>
    </location>
</feature>
<dbReference type="Gene3D" id="1.10.245.10">
    <property type="entry name" value="SWIB/MDM2 domain"/>
    <property type="match status" value="1"/>
</dbReference>
<dbReference type="SUPFAM" id="SSF47592">
    <property type="entry name" value="SWIB/MDM2 domain"/>
    <property type="match status" value="1"/>
</dbReference>
<evidence type="ECO:0000256" key="1">
    <source>
        <dbReference type="SAM" id="Coils"/>
    </source>
</evidence>
<dbReference type="AlphaFoldDB" id="A0A6C0CU97"/>
<feature type="region of interest" description="Disordered" evidence="2">
    <location>
        <begin position="1"/>
        <end position="31"/>
    </location>
</feature>
<dbReference type="InterPro" id="IPR036885">
    <property type="entry name" value="SWIB_MDM2_dom_sf"/>
</dbReference>
<dbReference type="SMART" id="SM00151">
    <property type="entry name" value="SWIB"/>
    <property type="match status" value="1"/>
</dbReference>
<sequence>MPVKKAATPVPVSATPVPTKASVSPVPAKAPVSPAPVVEAAKAKVEEVLVESPFVSLEEKMAQLVSVLKEAQAQLKVVKKDYERLKKTADKVERKRANARSTPNGFAKPTKISDDLCVFLGVAKGTEKSRTEVTREINKYVKAKDLSDPKNKRIIRPDATLKKLLNSTDKDEVTYFNLQKFLKHHFIKSV</sequence>
<dbReference type="InterPro" id="IPR019835">
    <property type="entry name" value="SWIB_domain"/>
</dbReference>
<proteinExistence type="predicted"/>
<evidence type="ECO:0000256" key="2">
    <source>
        <dbReference type="SAM" id="MobiDB-lite"/>
    </source>
</evidence>
<reference evidence="4" key="1">
    <citation type="journal article" date="2020" name="Nature">
        <title>Giant virus diversity and host interactions through global metagenomics.</title>
        <authorList>
            <person name="Schulz F."/>
            <person name="Roux S."/>
            <person name="Paez-Espino D."/>
            <person name="Jungbluth S."/>
            <person name="Walsh D.A."/>
            <person name="Denef V.J."/>
            <person name="McMahon K.D."/>
            <person name="Konstantinidis K.T."/>
            <person name="Eloe-Fadrosh E.A."/>
            <person name="Kyrpides N.C."/>
            <person name="Woyke T."/>
        </authorList>
    </citation>
    <scope>NUCLEOTIDE SEQUENCE</scope>
    <source>
        <strain evidence="4">GVMAG-M-3300021962-46</strain>
    </source>
</reference>
<accession>A0A6C0CU97</accession>
<keyword evidence="1" id="KW-0175">Coiled coil</keyword>
<name>A0A6C0CU97_9ZZZZ</name>
<dbReference type="Pfam" id="PF02201">
    <property type="entry name" value="SWIB"/>
    <property type="match status" value="1"/>
</dbReference>
<dbReference type="PANTHER" id="PTHR13844">
    <property type="entry name" value="SWI/SNF-RELATED MATRIX-ASSOCIATED ACTIN-DEPENDENT REGULATOR OF CHROMATIN SUBFAMILY D"/>
    <property type="match status" value="1"/>
</dbReference>